<dbReference type="InterPro" id="IPR039883">
    <property type="entry name" value="Fcf2/DNTTIP2"/>
</dbReference>
<evidence type="ECO:0000256" key="1">
    <source>
        <dbReference type="ARBA" id="ARBA00004604"/>
    </source>
</evidence>
<feature type="region of interest" description="Disordered" evidence="4">
    <location>
        <begin position="306"/>
        <end position="363"/>
    </location>
</feature>
<gene>
    <name evidence="7" type="ORF">BXYJ_LOCUS15415</name>
</gene>
<evidence type="ECO:0000256" key="3">
    <source>
        <dbReference type="SAM" id="Coils"/>
    </source>
</evidence>
<dbReference type="GO" id="GO:0003723">
    <property type="term" value="F:RNA binding"/>
    <property type="evidence" value="ECO:0007669"/>
    <property type="project" value="TreeGrafter"/>
</dbReference>
<dbReference type="InterPro" id="IPR055347">
    <property type="entry name" value="UTP6_N"/>
</dbReference>
<comment type="subcellular location">
    <subcellularLocation>
        <location evidence="1">Nucleus</location>
        <location evidence="1">Nucleolus</location>
    </subcellularLocation>
</comment>
<keyword evidence="2" id="KW-0539">Nucleus</keyword>
<dbReference type="Proteomes" id="UP000582659">
    <property type="component" value="Unassembled WGS sequence"/>
</dbReference>
<evidence type="ECO:0000256" key="2">
    <source>
        <dbReference type="ARBA" id="ARBA00023242"/>
    </source>
</evidence>
<feature type="domain" description="U3 small nucleolar RNA-associated protein 6 N-terminal" evidence="5">
    <location>
        <begin position="9"/>
        <end position="77"/>
    </location>
</feature>
<evidence type="ECO:0000313" key="8">
    <source>
        <dbReference type="Proteomes" id="UP000659654"/>
    </source>
</evidence>
<dbReference type="OrthoDB" id="28112at2759"/>
<feature type="region of interest" description="Disordered" evidence="4">
    <location>
        <begin position="211"/>
        <end position="238"/>
    </location>
</feature>
<evidence type="ECO:0000259" key="5">
    <source>
        <dbReference type="Pfam" id="PF08640"/>
    </source>
</evidence>
<dbReference type="InterPro" id="IPR011990">
    <property type="entry name" value="TPR-like_helical_dom_sf"/>
</dbReference>
<keyword evidence="3" id="KW-0175">Coiled coil</keyword>
<dbReference type="Pfam" id="PF08698">
    <property type="entry name" value="Fcf2"/>
    <property type="match status" value="1"/>
</dbReference>
<dbReference type="Proteomes" id="UP000659654">
    <property type="component" value="Unassembled WGS sequence"/>
</dbReference>
<dbReference type="SMR" id="A0A7I8XCD2"/>
<dbReference type="EMBL" id="CAJFCV020000006">
    <property type="protein sequence ID" value="CAG9131660.1"/>
    <property type="molecule type" value="Genomic_DNA"/>
</dbReference>
<dbReference type="Pfam" id="PF08640">
    <property type="entry name" value="U3_assoc_6"/>
    <property type="match status" value="1"/>
</dbReference>
<keyword evidence="8" id="KW-1185">Reference proteome</keyword>
<dbReference type="EMBL" id="CAJFDI010000006">
    <property type="protein sequence ID" value="CAD5235324.1"/>
    <property type="molecule type" value="Genomic_DNA"/>
</dbReference>
<dbReference type="PANTHER" id="PTHR21686">
    <property type="entry name" value="DEOXYNUCLEOTIDYLTRANSFERASE TERMINAL-INTERACTING PROTEIN 2"/>
    <property type="match status" value="1"/>
</dbReference>
<feature type="domain" description="Fcf2 pre-rRNA processing C-terminal" evidence="6">
    <location>
        <begin position="409"/>
        <end position="502"/>
    </location>
</feature>
<proteinExistence type="predicted"/>
<dbReference type="Gene3D" id="1.25.40.10">
    <property type="entry name" value="Tetratricopeptide repeat domain"/>
    <property type="match status" value="1"/>
</dbReference>
<accession>A0A7I8XCD2</accession>
<feature type="region of interest" description="Disordered" evidence="4">
    <location>
        <begin position="391"/>
        <end position="417"/>
    </location>
</feature>
<evidence type="ECO:0000259" key="6">
    <source>
        <dbReference type="Pfam" id="PF08698"/>
    </source>
</evidence>
<reference evidence="7" key="1">
    <citation type="submission" date="2020-09" db="EMBL/GenBank/DDBJ databases">
        <authorList>
            <person name="Kikuchi T."/>
        </authorList>
    </citation>
    <scope>NUCLEOTIDE SEQUENCE</scope>
    <source>
        <strain evidence="7">Ka4C1</strain>
    </source>
</reference>
<feature type="compositionally biased region" description="Basic and acidic residues" evidence="4">
    <location>
        <begin position="222"/>
        <end position="238"/>
    </location>
</feature>
<evidence type="ECO:0000256" key="4">
    <source>
        <dbReference type="SAM" id="MobiDB-lite"/>
    </source>
</evidence>
<evidence type="ECO:0000313" key="7">
    <source>
        <dbReference type="EMBL" id="CAD5235324.1"/>
    </source>
</evidence>
<feature type="compositionally biased region" description="Acidic residues" evidence="4">
    <location>
        <begin position="311"/>
        <end position="327"/>
    </location>
</feature>
<dbReference type="GO" id="GO:0005730">
    <property type="term" value="C:nucleolus"/>
    <property type="evidence" value="ECO:0007669"/>
    <property type="project" value="UniProtKB-SubCell"/>
</dbReference>
<dbReference type="AlphaFoldDB" id="A0A7I8XCD2"/>
<organism evidence="7 8">
    <name type="scientific">Bursaphelenchus xylophilus</name>
    <name type="common">Pinewood nematode worm</name>
    <name type="synonym">Aphelenchoides xylophilus</name>
    <dbReference type="NCBI Taxonomy" id="6326"/>
    <lineage>
        <taxon>Eukaryota</taxon>
        <taxon>Metazoa</taxon>
        <taxon>Ecdysozoa</taxon>
        <taxon>Nematoda</taxon>
        <taxon>Chromadorea</taxon>
        <taxon>Rhabditida</taxon>
        <taxon>Tylenchina</taxon>
        <taxon>Tylenchomorpha</taxon>
        <taxon>Aphelenchoidea</taxon>
        <taxon>Aphelenchoididae</taxon>
        <taxon>Bursaphelenchus</taxon>
    </lineage>
</organism>
<comment type="caution">
    <text evidence="7">The sequence shown here is derived from an EMBL/GenBank/DDBJ whole genome shotgun (WGS) entry which is preliminary data.</text>
</comment>
<name>A0A7I8XCD2_BURXY</name>
<sequence length="532" mass="62357">MAEFAEESLEKLLPAFEVVSHSKLIAPEHVKEFINRCKRFEYRFQKRVKRENDWNDYIKYLKGFLTYWKIKLDEANLAIGKNVVYVKIQKKIAWLYRTRSQRSGRLDHYLEEARYCARFVVLYKDASIAYGKMLQIHNTKPELFAEAAEFESKKNNSAPNARTLVQIGLRKFPDSAVLYKELFTTECRFVQYIRDRRDILLGQDVKARDLERPEGAVEEDEPTKSAEKTTECKTDGPSDFVSRDDKVLNLELVRIVLDEAEKSLAEEEKPDFHEECYKISRRYPAVKEVSGELAKLVEEEKKKIGKKFDPENIEEEGGDVDDEDLFFEDAQPEKSGEIEDAEDAEVHEEGDQPLKSSKTWEPLPEIDEEAVKKMLARAVVDDDYDKKAIQEIQKKSARQQKRERKAERESTKGKGWFNLPATELTEETKRDLELLQIRGSIDPTAHYRKNDLKVLPKYFQTGRVIDSHADFYSSRMTKKERKQTMVEELMDDYKTLQKNKKRYSEIKAVEAQTRKRKGIPFQRFSKRKKNPV</sequence>
<dbReference type="InterPro" id="IPR014810">
    <property type="entry name" value="Fcf2_C"/>
</dbReference>
<feature type="coiled-coil region" evidence="3">
    <location>
        <begin position="479"/>
        <end position="506"/>
    </location>
</feature>
<dbReference type="PANTHER" id="PTHR21686:SF12">
    <property type="entry name" value="DEOXYNUCLEOTIDYLTRANSFERASE TERMINAL-INTERACTING PROTEIN 2"/>
    <property type="match status" value="1"/>
</dbReference>
<protein>
    <submittedName>
        <fullName evidence="7">(pine wood nematode) hypothetical protein</fullName>
    </submittedName>
</protein>
<dbReference type="GO" id="GO:0006396">
    <property type="term" value="P:RNA processing"/>
    <property type="evidence" value="ECO:0007669"/>
    <property type="project" value="TreeGrafter"/>
</dbReference>